<accession>A0A1J5P187</accession>
<reference evidence="2" key="1">
    <citation type="submission" date="2016-10" db="EMBL/GenBank/DDBJ databases">
        <title>Sequence of Gallionella enrichment culture.</title>
        <authorList>
            <person name="Poehlein A."/>
            <person name="Muehling M."/>
            <person name="Daniel R."/>
        </authorList>
    </citation>
    <scope>NUCLEOTIDE SEQUENCE</scope>
</reference>
<sequence>MVGVHAGPGDRAQHGHGFGQAEILHPVELHLVPVGQQQIRSRIPGQGLAQVKGEITGGAIRQGADDLAPGLVGVRQDLVLLAQQIAHLQTRRAGEEPRHPRPARHLHHRPGEGALGQGRQHITPLKGVRSGLGKLDLLARHHACKGAAFQCEGTRACLKGQAPGIPYRISHRLPGPHLERHLRGDARVVPSAHPGRQRIVRLPVGLARGGIQLQAVIPSLQGFQGLDLGIQVVELRLDGCQSRRGKDGGQARRDRHVARSGGGCARSVRVDLGSGEKGRELDRGRREGCGAWGPCFLTLRYRQRTHDGQ</sequence>
<feature type="region of interest" description="Disordered" evidence="1">
    <location>
        <begin position="90"/>
        <end position="120"/>
    </location>
</feature>
<dbReference type="EMBL" id="MLJW01007807">
    <property type="protein sequence ID" value="OIQ64826.1"/>
    <property type="molecule type" value="Genomic_DNA"/>
</dbReference>
<protein>
    <submittedName>
        <fullName evidence="2">Uncharacterized protein</fullName>
    </submittedName>
</protein>
<comment type="caution">
    <text evidence="2">The sequence shown here is derived from an EMBL/GenBank/DDBJ whole genome shotgun (WGS) entry which is preliminary data.</text>
</comment>
<gene>
    <name evidence="2" type="ORF">GALL_536220</name>
</gene>
<evidence type="ECO:0000313" key="2">
    <source>
        <dbReference type="EMBL" id="OIQ64826.1"/>
    </source>
</evidence>
<organism evidence="2">
    <name type="scientific">mine drainage metagenome</name>
    <dbReference type="NCBI Taxonomy" id="410659"/>
    <lineage>
        <taxon>unclassified sequences</taxon>
        <taxon>metagenomes</taxon>
        <taxon>ecological metagenomes</taxon>
    </lineage>
</organism>
<proteinExistence type="predicted"/>
<dbReference type="AlphaFoldDB" id="A0A1J5P187"/>
<evidence type="ECO:0000256" key="1">
    <source>
        <dbReference type="SAM" id="MobiDB-lite"/>
    </source>
</evidence>
<name>A0A1J5P187_9ZZZZ</name>